<accession>A0ABS4UVY2</accession>
<evidence type="ECO:0000313" key="2">
    <source>
        <dbReference type="EMBL" id="MBP2355812.1"/>
    </source>
</evidence>
<evidence type="ECO:0000256" key="1">
    <source>
        <dbReference type="SAM" id="MobiDB-lite"/>
    </source>
</evidence>
<sequence>MGAAGGVGGWFVGRVDRIVGVGGRAGAKVKADPAVELAALSYRRQVAAVQDGNALASKLLSRGASLAVHNWSGRPTVPAVGARPDDFSQYADPQQRRRTGQHQHLPALPPNSCPTPT</sequence>
<name>A0ABS4UVY2_9ACTN</name>
<feature type="compositionally biased region" description="Pro residues" evidence="1">
    <location>
        <begin position="107"/>
        <end position="117"/>
    </location>
</feature>
<organism evidence="2 3">
    <name type="scientific">Kribbella aluminosa</name>
    <dbReference type="NCBI Taxonomy" id="416017"/>
    <lineage>
        <taxon>Bacteria</taxon>
        <taxon>Bacillati</taxon>
        <taxon>Actinomycetota</taxon>
        <taxon>Actinomycetes</taxon>
        <taxon>Propionibacteriales</taxon>
        <taxon>Kribbellaceae</taxon>
        <taxon>Kribbella</taxon>
    </lineage>
</organism>
<comment type="caution">
    <text evidence="2">The sequence shown here is derived from an EMBL/GenBank/DDBJ whole genome shotgun (WGS) entry which is preliminary data.</text>
</comment>
<evidence type="ECO:0000313" key="3">
    <source>
        <dbReference type="Proteomes" id="UP000755585"/>
    </source>
</evidence>
<feature type="region of interest" description="Disordered" evidence="1">
    <location>
        <begin position="72"/>
        <end position="117"/>
    </location>
</feature>
<protein>
    <submittedName>
        <fullName evidence="2">Uncharacterized protein</fullName>
    </submittedName>
</protein>
<proteinExistence type="predicted"/>
<reference evidence="2 3" key="1">
    <citation type="submission" date="2021-03" db="EMBL/GenBank/DDBJ databases">
        <title>Sequencing the genomes of 1000 actinobacteria strains.</title>
        <authorList>
            <person name="Klenk H.-P."/>
        </authorList>
    </citation>
    <scope>NUCLEOTIDE SEQUENCE [LARGE SCALE GENOMIC DNA]</scope>
    <source>
        <strain evidence="2 3">DSM 18824</strain>
    </source>
</reference>
<dbReference type="EMBL" id="JAGINT010000002">
    <property type="protein sequence ID" value="MBP2355812.1"/>
    <property type="molecule type" value="Genomic_DNA"/>
</dbReference>
<gene>
    <name evidence="2" type="ORF">JOF29_006922</name>
</gene>
<dbReference type="RefSeq" id="WP_209698425.1">
    <property type="nucleotide sequence ID" value="NZ_BAAAVU010000005.1"/>
</dbReference>
<keyword evidence="3" id="KW-1185">Reference proteome</keyword>
<dbReference type="Proteomes" id="UP000755585">
    <property type="component" value="Unassembled WGS sequence"/>
</dbReference>